<dbReference type="InterPro" id="IPR040256">
    <property type="entry name" value="At4g02000-like"/>
</dbReference>
<evidence type="ECO:0000313" key="4">
    <source>
        <dbReference type="Proteomes" id="UP000504610"/>
    </source>
</evidence>
<dbReference type="PANTHER" id="PTHR31286">
    <property type="entry name" value="GLYCINE-RICH CELL WALL STRUCTURAL PROTEIN 1.8-LIKE"/>
    <property type="match status" value="1"/>
</dbReference>
<dbReference type="InterPro" id="IPR025836">
    <property type="entry name" value="Zn_knuckle_CX2CX4HX4C"/>
</dbReference>
<dbReference type="AlphaFoldDB" id="A0A6J0JM47"/>
<dbReference type="PANTHER" id="PTHR31286:SF178">
    <property type="entry name" value="DUF4283 DOMAIN-CONTAINING PROTEIN"/>
    <property type="match status" value="1"/>
</dbReference>
<evidence type="ECO:0000259" key="3">
    <source>
        <dbReference type="Pfam" id="PF14392"/>
    </source>
</evidence>
<organism evidence="4 5">
    <name type="scientific">Raphanus sativus</name>
    <name type="common">Radish</name>
    <name type="synonym">Raphanus raphanistrum var. sativus</name>
    <dbReference type="NCBI Taxonomy" id="3726"/>
    <lineage>
        <taxon>Eukaryota</taxon>
        <taxon>Viridiplantae</taxon>
        <taxon>Streptophyta</taxon>
        <taxon>Embryophyta</taxon>
        <taxon>Tracheophyta</taxon>
        <taxon>Spermatophyta</taxon>
        <taxon>Magnoliopsida</taxon>
        <taxon>eudicotyledons</taxon>
        <taxon>Gunneridae</taxon>
        <taxon>Pentapetalae</taxon>
        <taxon>rosids</taxon>
        <taxon>malvids</taxon>
        <taxon>Brassicales</taxon>
        <taxon>Brassicaceae</taxon>
        <taxon>Brassiceae</taxon>
        <taxon>Raphanus</taxon>
    </lineage>
</organism>
<sequence length="219" mass="25792">MADSLHKGFRSMTIEDDDPIKLPDESKYRVFDANRNSLMERLLNSDCQVMGTMINYMPTAWRVYNRVRGIALSRDTFQFIFQLEEDLLTDLKERPWSYNHWTMLLERWTPSLHRISSKKIGKVEEIAYDPNVSQTTDYVWAKVTLNIDNPAIAVKNLEIPGETIVIAYEYEKLHKHCYHCLHLTHEKTACPWNKGKRPDKRVQVAPKERHGDTEEERVK</sequence>
<dbReference type="Pfam" id="PF14111">
    <property type="entry name" value="DUF4283"/>
    <property type="match status" value="1"/>
</dbReference>
<reference evidence="5" key="2">
    <citation type="submission" date="2025-08" db="UniProtKB">
        <authorList>
            <consortium name="RefSeq"/>
        </authorList>
    </citation>
    <scope>IDENTIFICATION</scope>
    <source>
        <tissue evidence="5">Leaf</tissue>
    </source>
</reference>
<feature type="domain" description="DUF4283" evidence="2">
    <location>
        <begin position="33"/>
        <end position="111"/>
    </location>
</feature>
<dbReference type="Proteomes" id="UP000504610">
    <property type="component" value="Chromosome 6"/>
</dbReference>
<name>A0A6J0JM47_RAPSA</name>
<dbReference type="OrthoDB" id="1103338at2759"/>
<accession>A0A6J0JM47</accession>
<feature type="region of interest" description="Disordered" evidence="1">
    <location>
        <begin position="192"/>
        <end position="219"/>
    </location>
</feature>
<evidence type="ECO:0000313" key="5">
    <source>
        <dbReference type="RefSeq" id="XP_018436086.1"/>
    </source>
</evidence>
<dbReference type="KEGG" id="rsz:108808436"/>
<reference evidence="4" key="1">
    <citation type="journal article" date="2019" name="Database">
        <title>The radish genome database (RadishGD): an integrated information resource for radish genomics.</title>
        <authorList>
            <person name="Yu H.J."/>
            <person name="Baek S."/>
            <person name="Lee Y.J."/>
            <person name="Cho A."/>
            <person name="Mun J.H."/>
        </authorList>
    </citation>
    <scope>NUCLEOTIDE SEQUENCE [LARGE SCALE GENOMIC DNA]</scope>
    <source>
        <strain evidence="4">cv. WK10039</strain>
    </source>
</reference>
<keyword evidence="4" id="KW-1185">Reference proteome</keyword>
<feature type="compositionally biased region" description="Basic and acidic residues" evidence="1">
    <location>
        <begin position="200"/>
        <end position="219"/>
    </location>
</feature>
<dbReference type="RefSeq" id="XP_018436086.1">
    <property type="nucleotide sequence ID" value="XM_018580584.1"/>
</dbReference>
<dbReference type="Pfam" id="PF14392">
    <property type="entry name" value="zf-CCHC_4"/>
    <property type="match status" value="1"/>
</dbReference>
<proteinExistence type="predicted"/>
<feature type="domain" description="Zinc knuckle CX2CX4HX4C" evidence="3">
    <location>
        <begin position="161"/>
        <end position="191"/>
    </location>
</feature>
<protein>
    <submittedName>
        <fullName evidence="5">Uncharacterized protein LOC108808436</fullName>
    </submittedName>
</protein>
<dbReference type="GeneID" id="108808436"/>
<gene>
    <name evidence="5" type="primary">LOC108808436</name>
</gene>
<evidence type="ECO:0000256" key="1">
    <source>
        <dbReference type="SAM" id="MobiDB-lite"/>
    </source>
</evidence>
<dbReference type="InterPro" id="IPR025558">
    <property type="entry name" value="DUF4283"/>
</dbReference>
<evidence type="ECO:0000259" key="2">
    <source>
        <dbReference type="Pfam" id="PF14111"/>
    </source>
</evidence>